<dbReference type="Proteomes" id="UP000521943">
    <property type="component" value="Unassembled WGS sequence"/>
</dbReference>
<gene>
    <name evidence="2" type="ORF">DFP72DRAFT_851526</name>
</gene>
<keyword evidence="3" id="KW-1185">Reference proteome</keyword>
<evidence type="ECO:0000313" key="3">
    <source>
        <dbReference type="Proteomes" id="UP000521943"/>
    </source>
</evidence>
<name>A0A8H6M1B1_9AGAR</name>
<feature type="compositionally biased region" description="Polar residues" evidence="1">
    <location>
        <begin position="70"/>
        <end position="79"/>
    </location>
</feature>
<sequence>MWMNISQPIDGVEQSRSRAILVDIRWSGKLSERIGGKKGEGSSKRMVRRLNAFAPKKCYTAISRRIYQPTDSIDSTTTPVKPGAHSATHPEGSERWNVDARMRAAWSDPRTFNTHGEVHCQGATYCRNNPQRIARSEERLGQGTIVTRG</sequence>
<feature type="region of interest" description="Disordered" evidence="1">
    <location>
        <begin position="70"/>
        <end position="93"/>
    </location>
</feature>
<evidence type="ECO:0000256" key="1">
    <source>
        <dbReference type="SAM" id="MobiDB-lite"/>
    </source>
</evidence>
<dbReference type="EMBL" id="JACGCI010000055">
    <property type="protein sequence ID" value="KAF6750725.1"/>
    <property type="molecule type" value="Genomic_DNA"/>
</dbReference>
<organism evidence="2 3">
    <name type="scientific">Ephemerocybe angulata</name>
    <dbReference type="NCBI Taxonomy" id="980116"/>
    <lineage>
        <taxon>Eukaryota</taxon>
        <taxon>Fungi</taxon>
        <taxon>Dikarya</taxon>
        <taxon>Basidiomycota</taxon>
        <taxon>Agaricomycotina</taxon>
        <taxon>Agaricomycetes</taxon>
        <taxon>Agaricomycetidae</taxon>
        <taxon>Agaricales</taxon>
        <taxon>Agaricineae</taxon>
        <taxon>Psathyrellaceae</taxon>
        <taxon>Ephemerocybe</taxon>
    </lineage>
</organism>
<accession>A0A8H6M1B1</accession>
<comment type="caution">
    <text evidence="2">The sequence shown here is derived from an EMBL/GenBank/DDBJ whole genome shotgun (WGS) entry which is preliminary data.</text>
</comment>
<evidence type="ECO:0000313" key="2">
    <source>
        <dbReference type="EMBL" id="KAF6750725.1"/>
    </source>
</evidence>
<protein>
    <submittedName>
        <fullName evidence="2">Uncharacterized protein</fullName>
    </submittedName>
</protein>
<reference evidence="2 3" key="1">
    <citation type="submission" date="2020-07" db="EMBL/GenBank/DDBJ databases">
        <title>Comparative genomics of pyrophilous fungi reveals a link between fire events and developmental genes.</title>
        <authorList>
            <consortium name="DOE Joint Genome Institute"/>
            <person name="Steindorff A.S."/>
            <person name="Carver A."/>
            <person name="Calhoun S."/>
            <person name="Stillman K."/>
            <person name="Liu H."/>
            <person name="Lipzen A."/>
            <person name="Pangilinan J."/>
            <person name="Labutti K."/>
            <person name="Bruns T.D."/>
            <person name="Grigoriev I.V."/>
        </authorList>
    </citation>
    <scope>NUCLEOTIDE SEQUENCE [LARGE SCALE GENOMIC DNA]</scope>
    <source>
        <strain evidence="2 3">CBS 144469</strain>
    </source>
</reference>
<dbReference type="AlphaFoldDB" id="A0A8H6M1B1"/>
<proteinExistence type="predicted"/>